<proteinExistence type="predicted"/>
<evidence type="ECO:0000313" key="2">
    <source>
        <dbReference type="Proteomes" id="UP000805193"/>
    </source>
</evidence>
<protein>
    <submittedName>
        <fullName evidence="1">Uncharacterized protein</fullName>
    </submittedName>
</protein>
<dbReference type="EMBL" id="JABSTQ010009976">
    <property type="protein sequence ID" value="KAG0424398.1"/>
    <property type="molecule type" value="Genomic_DNA"/>
</dbReference>
<organism evidence="1 2">
    <name type="scientific">Ixodes persulcatus</name>
    <name type="common">Taiga tick</name>
    <dbReference type="NCBI Taxonomy" id="34615"/>
    <lineage>
        <taxon>Eukaryota</taxon>
        <taxon>Metazoa</taxon>
        <taxon>Ecdysozoa</taxon>
        <taxon>Arthropoda</taxon>
        <taxon>Chelicerata</taxon>
        <taxon>Arachnida</taxon>
        <taxon>Acari</taxon>
        <taxon>Parasitiformes</taxon>
        <taxon>Ixodida</taxon>
        <taxon>Ixodoidea</taxon>
        <taxon>Ixodidae</taxon>
        <taxon>Ixodinae</taxon>
        <taxon>Ixodes</taxon>
    </lineage>
</organism>
<evidence type="ECO:0000313" key="1">
    <source>
        <dbReference type="EMBL" id="KAG0424398.1"/>
    </source>
</evidence>
<sequence length="104" mass="11306">MYAISAYYPAADHGKGVIQQVPIEGDELTVLENLMASGYNTLITAARWLGKSETVLIIFENRKLPHFAFNKGSGSAAIYARIECKFASYATGPGIDLTSAPHRK</sequence>
<gene>
    <name evidence="1" type="ORF">HPB47_028381</name>
</gene>
<reference evidence="1 2" key="1">
    <citation type="journal article" date="2020" name="Cell">
        <title>Large-Scale Comparative Analyses of Tick Genomes Elucidate Their Genetic Diversity and Vector Capacities.</title>
        <authorList>
            <consortium name="Tick Genome and Microbiome Consortium (TIGMIC)"/>
            <person name="Jia N."/>
            <person name="Wang J."/>
            <person name="Shi W."/>
            <person name="Du L."/>
            <person name="Sun Y."/>
            <person name="Zhan W."/>
            <person name="Jiang J.F."/>
            <person name="Wang Q."/>
            <person name="Zhang B."/>
            <person name="Ji P."/>
            <person name="Bell-Sakyi L."/>
            <person name="Cui X.M."/>
            <person name="Yuan T.T."/>
            <person name="Jiang B.G."/>
            <person name="Yang W.F."/>
            <person name="Lam T.T."/>
            <person name="Chang Q.C."/>
            <person name="Ding S.J."/>
            <person name="Wang X.J."/>
            <person name="Zhu J.G."/>
            <person name="Ruan X.D."/>
            <person name="Zhao L."/>
            <person name="Wei J.T."/>
            <person name="Ye R.Z."/>
            <person name="Que T.C."/>
            <person name="Du C.H."/>
            <person name="Zhou Y.H."/>
            <person name="Cheng J.X."/>
            <person name="Dai P.F."/>
            <person name="Guo W.B."/>
            <person name="Han X.H."/>
            <person name="Huang E.J."/>
            <person name="Li L.F."/>
            <person name="Wei W."/>
            <person name="Gao Y.C."/>
            <person name="Liu J.Z."/>
            <person name="Shao H.Z."/>
            <person name="Wang X."/>
            <person name="Wang C.C."/>
            <person name="Yang T.C."/>
            <person name="Huo Q.B."/>
            <person name="Li W."/>
            <person name="Chen H.Y."/>
            <person name="Chen S.E."/>
            <person name="Zhou L.G."/>
            <person name="Ni X.B."/>
            <person name="Tian J.H."/>
            <person name="Sheng Y."/>
            <person name="Liu T."/>
            <person name="Pan Y.S."/>
            <person name="Xia L.Y."/>
            <person name="Li J."/>
            <person name="Zhao F."/>
            <person name="Cao W.C."/>
        </authorList>
    </citation>
    <scope>NUCLEOTIDE SEQUENCE [LARGE SCALE GENOMIC DNA]</scope>
    <source>
        <strain evidence="1">Iper-2018</strain>
    </source>
</reference>
<accession>A0AC60PV40</accession>
<comment type="caution">
    <text evidence="1">The sequence shown here is derived from an EMBL/GenBank/DDBJ whole genome shotgun (WGS) entry which is preliminary data.</text>
</comment>
<dbReference type="Proteomes" id="UP000805193">
    <property type="component" value="Unassembled WGS sequence"/>
</dbReference>
<name>A0AC60PV40_IXOPE</name>
<keyword evidence="2" id="KW-1185">Reference proteome</keyword>